<keyword evidence="2" id="KW-0812">Transmembrane</keyword>
<feature type="compositionally biased region" description="Basic and acidic residues" evidence="1">
    <location>
        <begin position="346"/>
        <end position="372"/>
    </location>
</feature>
<dbReference type="Proteomes" id="UP000195521">
    <property type="component" value="Unassembled WGS sequence"/>
</dbReference>
<feature type="compositionally biased region" description="Low complexity" evidence="1">
    <location>
        <begin position="481"/>
        <end position="501"/>
    </location>
</feature>
<evidence type="ECO:0000313" key="3">
    <source>
        <dbReference type="EMBL" id="GAW80806.1"/>
    </source>
</evidence>
<evidence type="ECO:0000256" key="2">
    <source>
        <dbReference type="SAM" id="Phobius"/>
    </source>
</evidence>
<protein>
    <submittedName>
        <fullName evidence="3">Variable surface protein</fullName>
    </submittedName>
</protein>
<feature type="region of interest" description="Disordered" evidence="1">
    <location>
        <begin position="195"/>
        <end position="218"/>
    </location>
</feature>
<comment type="caution">
    <text evidence="3">The sequence shown here is derived from an EMBL/GenBank/DDBJ whole genome shotgun (WGS) entry which is preliminary data.</text>
</comment>
<dbReference type="EMBL" id="BDQF01000010">
    <property type="protein sequence ID" value="GAW80806.1"/>
    <property type="molecule type" value="Genomic_DNA"/>
</dbReference>
<accession>A0A1Y1JE83</accession>
<feature type="compositionally biased region" description="Polar residues" evidence="1">
    <location>
        <begin position="460"/>
        <end position="473"/>
    </location>
</feature>
<sequence length="613" mass="68357">MSKRHNPMIRYKKLKCPNMAATTIVSFEDVANVTSHNCKHIYDHILHEIDDKLYLHELEEISNQSTLCNELKIYLNEKENTLKSCYEKKLLSKPLCEEQEIKKYQVKCNKFLGFPINCAFLVKESVHIEDSSEEKHDYEKLVIASSDKEGEPISEIDAEFTEEGDVERQTSPNLNQGSADVERTRLENTVTDAVHSELPPDKSHGNAIETSEQVSDEPVQATSLLETCPQHALEGDQSINCELGIDSCTHHPHISSTEDCDPSGVSGGHHLCQKIPHTNLQCDNPVHDTKHDEKSVKEKSFCEQTSDSEIPSNVTPHVRTCYDVDSVQRDTEQIGPSGAVHNPGHSGDEGSNFEKPEHKVTEGETRDHKPLPKENNGTGLFPNSESVDTGYFIQNFSLVHIVYIISKTNLNNQRSYSTCVYKNPHVSLSEQPTGNVANVENPAPNETCKGIVGCQPNISQEQENSSFSDSTSGKSEESEQVSDSLSSIDSTQLQQSSTTQMHTENHNINEINSGNNGDSTKIVVSVTANPNNTPETSNEKGNEIPLKIYILTCVVICAIILLLILLIKFTPLGMISNKKSKKKREKTKEKLQKILLQNPDSDENRISFAYSRF</sequence>
<dbReference type="InterPro" id="IPR008780">
    <property type="entry name" value="Plasmodium_Vir"/>
</dbReference>
<reference evidence="4" key="1">
    <citation type="submission" date="2017-04" db="EMBL/GenBank/DDBJ databases">
        <title>Plasmodium gonderi genome.</title>
        <authorList>
            <person name="Arisue N."/>
            <person name="Honma H."/>
            <person name="Kawai S."/>
            <person name="Tougan T."/>
            <person name="Tanabe K."/>
            <person name="Horii T."/>
        </authorList>
    </citation>
    <scope>NUCLEOTIDE SEQUENCE [LARGE SCALE GENOMIC DNA]</scope>
    <source>
        <strain evidence="4">ATCC 30045</strain>
    </source>
</reference>
<feature type="compositionally biased region" description="Basic and acidic residues" evidence="1">
    <location>
        <begin position="195"/>
        <end position="204"/>
    </location>
</feature>
<name>A0A1Y1JE83_PLAGO</name>
<dbReference type="AlphaFoldDB" id="A0A1Y1JE83"/>
<proteinExistence type="predicted"/>
<keyword evidence="4" id="KW-1185">Reference proteome</keyword>
<gene>
    <name evidence="3" type="ORF">PGO_090020</name>
</gene>
<evidence type="ECO:0000313" key="4">
    <source>
        <dbReference type="Proteomes" id="UP000195521"/>
    </source>
</evidence>
<organism evidence="3 4">
    <name type="scientific">Plasmodium gonderi</name>
    <dbReference type="NCBI Taxonomy" id="77519"/>
    <lineage>
        <taxon>Eukaryota</taxon>
        <taxon>Sar</taxon>
        <taxon>Alveolata</taxon>
        <taxon>Apicomplexa</taxon>
        <taxon>Aconoidasida</taxon>
        <taxon>Haemosporida</taxon>
        <taxon>Plasmodiidae</taxon>
        <taxon>Plasmodium</taxon>
        <taxon>Plasmodium (Plasmodium)</taxon>
    </lineage>
</organism>
<dbReference type="GeneID" id="39747522"/>
<feature type="region of interest" description="Disordered" evidence="1">
    <location>
        <begin position="333"/>
        <end position="382"/>
    </location>
</feature>
<dbReference type="RefSeq" id="XP_028543395.1">
    <property type="nucleotide sequence ID" value="XM_028687594.1"/>
</dbReference>
<feature type="transmembrane region" description="Helical" evidence="2">
    <location>
        <begin position="548"/>
        <end position="575"/>
    </location>
</feature>
<dbReference type="Pfam" id="PF05795">
    <property type="entry name" value="Plasmodium_Vir"/>
    <property type="match status" value="1"/>
</dbReference>
<keyword evidence="2" id="KW-1133">Transmembrane helix</keyword>
<feature type="region of interest" description="Disordered" evidence="1">
    <location>
        <begin position="460"/>
        <end position="501"/>
    </location>
</feature>
<keyword evidence="2" id="KW-0472">Membrane</keyword>
<evidence type="ECO:0000256" key="1">
    <source>
        <dbReference type="SAM" id="MobiDB-lite"/>
    </source>
</evidence>